<evidence type="ECO:0000313" key="2">
    <source>
        <dbReference type="EMBL" id="EAS44814.1"/>
    </source>
</evidence>
<accession>Q1Z9E4</accession>
<sequence>METINKYLHSYIDLESPQYAVLITGGWGTGKTFFIKNFLKNLPNDAYCYISLYGVKDNREIDSEIFSSLFPLFKNKSIKLATKIAKGILSGALRIKVDDDVSFSSSAKIDISGNDIASKLNKKLWIFDDLERSGMHPAEALAYINNLVEHEGCNVIVISDESKLKCDSSVENCDLNSYSNIKEKTIGKTFKVKTNIRLFIENLTTTIQEKSPVTSRLYKQEIKKIISVSEKAEITNLRVLKKVLIDFDFISSNFSPSFIDNHEAIRSLFYCYFPIALEYTLNNNDALFEGLVHGFQTFPEDSTEKKSYFKSIITKYGYSMFDSNLSPDDWKRIIVDGHVDYRYIEGISYKRYIPDGWEELWELWGIKDEELNGLIERESIKLEKATYSEVGQIKHLIALFYFLDDKGVGDLNIEKIISDAKNSILYLSEEKLFDYINSRAYDSAYKGRVYFDSPRLSSINDFIDEVYLNMSSGNMEAYIDNFLFYTENDIDRLDDMLSEGKKYSSFKNRSILNKVKAEDFLSAFKGQSCRDINKISKIVIERYNRTHQNPNLKLECGFYSSLLSEMKVHLEQHSKSLSSIAITDFIISLDEAISKNKVLT</sequence>
<evidence type="ECO:0000313" key="3">
    <source>
        <dbReference type="Proteomes" id="UP000003789"/>
    </source>
</evidence>
<dbReference type="EMBL" id="AAPH01000002">
    <property type="protein sequence ID" value="EAS44814.1"/>
    <property type="molecule type" value="Genomic_DNA"/>
</dbReference>
<dbReference type="InterPro" id="IPR027417">
    <property type="entry name" value="P-loop_NTPase"/>
</dbReference>
<dbReference type="Proteomes" id="UP000003789">
    <property type="component" value="Unassembled WGS sequence"/>
</dbReference>
<feature type="domain" description="KAP NTPase" evidence="1">
    <location>
        <begin position="11"/>
        <end position="250"/>
    </location>
</feature>
<reference evidence="2 3" key="1">
    <citation type="submission" date="2006-03" db="EMBL/GenBank/DDBJ databases">
        <authorList>
            <person name="Bartlett D.H."/>
            <person name="Valle G."/>
            <person name="Lauro F.M."/>
            <person name="Vezzi A."/>
            <person name="Simonato F."/>
            <person name="Eloe E."/>
            <person name="Vitulo N."/>
            <person name="Stratton T.K."/>
            <person name="D'angelo M."/>
            <person name="Ferriera S."/>
            <person name="Johnson J."/>
            <person name="Kravitz S."/>
            <person name="Beeson K."/>
            <person name="Sutton G."/>
            <person name="Rogers Y."/>
            <person name="Friedman R."/>
            <person name="Frazier M."/>
            <person name="Venter J.C."/>
        </authorList>
    </citation>
    <scope>NUCLEOTIDE SEQUENCE [LARGE SCALE GENOMIC DNA]</scope>
    <source>
        <strain evidence="2 3">3TCK</strain>
    </source>
</reference>
<dbReference type="InterPro" id="IPR011646">
    <property type="entry name" value="KAP_P-loop"/>
</dbReference>
<comment type="caution">
    <text evidence="2">The sequence shown here is derived from an EMBL/GenBank/DDBJ whole genome shotgun (WGS) entry which is preliminary data.</text>
</comment>
<gene>
    <name evidence="2" type="ORF">P3TCK_20060</name>
</gene>
<dbReference type="AlphaFoldDB" id="Q1Z9E4"/>
<dbReference type="SUPFAM" id="SSF52540">
    <property type="entry name" value="P-loop containing nucleoside triphosphate hydrolases"/>
    <property type="match status" value="1"/>
</dbReference>
<evidence type="ECO:0000259" key="1">
    <source>
        <dbReference type="Pfam" id="PF07693"/>
    </source>
</evidence>
<proteinExistence type="predicted"/>
<organism evidence="2 3">
    <name type="scientific">Photobacterium profundum 3TCK</name>
    <dbReference type="NCBI Taxonomy" id="314280"/>
    <lineage>
        <taxon>Bacteria</taxon>
        <taxon>Pseudomonadati</taxon>
        <taxon>Pseudomonadota</taxon>
        <taxon>Gammaproteobacteria</taxon>
        <taxon>Vibrionales</taxon>
        <taxon>Vibrionaceae</taxon>
        <taxon>Photobacterium</taxon>
    </lineage>
</organism>
<dbReference type="HOGENOM" id="CLU_022182_1_0_6"/>
<dbReference type="RefSeq" id="WP_006231925.1">
    <property type="nucleotide sequence ID" value="NZ_CH724135.1"/>
</dbReference>
<protein>
    <recommendedName>
        <fullName evidence="1">KAP NTPase domain-containing protein</fullName>
    </recommendedName>
</protein>
<dbReference type="Gene3D" id="3.40.50.300">
    <property type="entry name" value="P-loop containing nucleotide triphosphate hydrolases"/>
    <property type="match status" value="1"/>
</dbReference>
<name>Q1Z9E4_9GAMM</name>
<dbReference type="Pfam" id="PF07693">
    <property type="entry name" value="KAP_NTPase"/>
    <property type="match status" value="1"/>
</dbReference>